<feature type="region of interest" description="Disordered" evidence="1">
    <location>
        <begin position="113"/>
        <end position="153"/>
    </location>
</feature>
<name>A0A4U6WZW4_9PEZI</name>
<accession>A0A4U6WZW4</accession>
<organism evidence="2 3">
    <name type="scientific">Colletotrichum tanaceti</name>
    <dbReference type="NCBI Taxonomy" id="1306861"/>
    <lineage>
        <taxon>Eukaryota</taxon>
        <taxon>Fungi</taxon>
        <taxon>Dikarya</taxon>
        <taxon>Ascomycota</taxon>
        <taxon>Pezizomycotina</taxon>
        <taxon>Sordariomycetes</taxon>
        <taxon>Hypocreomycetidae</taxon>
        <taxon>Glomerellales</taxon>
        <taxon>Glomerellaceae</taxon>
        <taxon>Colletotrichum</taxon>
        <taxon>Colletotrichum destructivum species complex</taxon>
    </lineage>
</organism>
<dbReference type="Proteomes" id="UP000310108">
    <property type="component" value="Unassembled WGS sequence"/>
</dbReference>
<gene>
    <name evidence="2" type="ORF">CTA1_3371</name>
</gene>
<dbReference type="EMBL" id="PJEX01000795">
    <property type="protein sequence ID" value="TKW48672.1"/>
    <property type="molecule type" value="Genomic_DNA"/>
</dbReference>
<proteinExistence type="predicted"/>
<evidence type="ECO:0000256" key="1">
    <source>
        <dbReference type="SAM" id="MobiDB-lite"/>
    </source>
</evidence>
<sequence>MLNAVAARKCATGHSGVDPFLTGSDPGSGGDSGHGPTRTAAAIRPGDGVAAHFAAEDARVEAMAVDALLENLDAPYGRGRVDEGQGDDVIAGGDDSVKSRTAFEGLHAVPSWSLSWPTAPSRVPRWPQSQVSHTRTRADDRGDTRPRHLRRQN</sequence>
<evidence type="ECO:0000313" key="2">
    <source>
        <dbReference type="EMBL" id="TKW48672.1"/>
    </source>
</evidence>
<feature type="region of interest" description="Disordered" evidence="1">
    <location>
        <begin position="76"/>
        <end position="95"/>
    </location>
</feature>
<comment type="caution">
    <text evidence="2">The sequence shown here is derived from an EMBL/GenBank/DDBJ whole genome shotgun (WGS) entry which is preliminary data.</text>
</comment>
<feature type="compositionally biased region" description="Basic and acidic residues" evidence="1">
    <location>
        <begin position="136"/>
        <end position="146"/>
    </location>
</feature>
<feature type="region of interest" description="Disordered" evidence="1">
    <location>
        <begin position="15"/>
        <end position="39"/>
    </location>
</feature>
<evidence type="ECO:0000313" key="3">
    <source>
        <dbReference type="Proteomes" id="UP000310108"/>
    </source>
</evidence>
<keyword evidence="3" id="KW-1185">Reference proteome</keyword>
<protein>
    <submittedName>
        <fullName evidence="2">Uncharacterized protein</fullName>
    </submittedName>
</protein>
<reference evidence="2 3" key="1">
    <citation type="journal article" date="2019" name="PLoS ONE">
        <title>Comparative genome analysis indicates high evolutionary potential of pathogenicity genes in Colletotrichum tanaceti.</title>
        <authorList>
            <person name="Lelwala R.V."/>
            <person name="Korhonen P.K."/>
            <person name="Young N.D."/>
            <person name="Scott J.B."/>
            <person name="Ades P.A."/>
            <person name="Gasser R.B."/>
            <person name="Taylor P.W.J."/>
        </authorList>
    </citation>
    <scope>NUCLEOTIDE SEQUENCE [LARGE SCALE GENOMIC DNA]</scope>
    <source>
        <strain evidence="2">BRIP57314</strain>
    </source>
</reference>
<dbReference type="AlphaFoldDB" id="A0A4U6WZW4"/>